<protein>
    <submittedName>
        <fullName evidence="1">Uncharacterized protein</fullName>
    </submittedName>
</protein>
<proteinExistence type="predicted"/>
<sequence length="90" mass="10141">MMSVDHISGVLSRVNDLRPLKWSEARLIRMKARVTSFSFGGPEWPSNRVTTSPTLSAPLPPDRWSVSKLGAFPFLRPSKSDPQYLDVRTI</sequence>
<dbReference type="AlphaFoldDB" id="A0A0C3QIF0"/>
<gene>
    <name evidence="1" type="ORF">M407DRAFT_243625</name>
</gene>
<dbReference type="EMBL" id="KN823021">
    <property type="protein sequence ID" value="KIO26611.1"/>
    <property type="molecule type" value="Genomic_DNA"/>
</dbReference>
<evidence type="ECO:0000313" key="2">
    <source>
        <dbReference type="Proteomes" id="UP000054248"/>
    </source>
</evidence>
<evidence type="ECO:0000313" key="1">
    <source>
        <dbReference type="EMBL" id="KIO26611.1"/>
    </source>
</evidence>
<reference evidence="2" key="2">
    <citation type="submission" date="2015-01" db="EMBL/GenBank/DDBJ databases">
        <title>Evolutionary Origins and Diversification of the Mycorrhizal Mutualists.</title>
        <authorList>
            <consortium name="DOE Joint Genome Institute"/>
            <consortium name="Mycorrhizal Genomics Consortium"/>
            <person name="Kohler A."/>
            <person name="Kuo A."/>
            <person name="Nagy L.G."/>
            <person name="Floudas D."/>
            <person name="Copeland A."/>
            <person name="Barry K.W."/>
            <person name="Cichocki N."/>
            <person name="Veneault-Fourrey C."/>
            <person name="LaButti K."/>
            <person name="Lindquist E.A."/>
            <person name="Lipzen A."/>
            <person name="Lundell T."/>
            <person name="Morin E."/>
            <person name="Murat C."/>
            <person name="Riley R."/>
            <person name="Ohm R."/>
            <person name="Sun H."/>
            <person name="Tunlid A."/>
            <person name="Henrissat B."/>
            <person name="Grigoriev I.V."/>
            <person name="Hibbett D.S."/>
            <person name="Martin F."/>
        </authorList>
    </citation>
    <scope>NUCLEOTIDE SEQUENCE [LARGE SCALE GENOMIC DNA]</scope>
    <source>
        <strain evidence="2">MUT 4182</strain>
    </source>
</reference>
<keyword evidence="2" id="KW-1185">Reference proteome</keyword>
<accession>A0A0C3QIF0</accession>
<dbReference type="HOGENOM" id="CLU_2442498_0_0_1"/>
<name>A0A0C3QIF0_9AGAM</name>
<reference evidence="1 2" key="1">
    <citation type="submission" date="2014-04" db="EMBL/GenBank/DDBJ databases">
        <authorList>
            <consortium name="DOE Joint Genome Institute"/>
            <person name="Kuo A."/>
            <person name="Girlanda M."/>
            <person name="Perotto S."/>
            <person name="Kohler A."/>
            <person name="Nagy L.G."/>
            <person name="Floudas D."/>
            <person name="Copeland A."/>
            <person name="Barry K.W."/>
            <person name="Cichocki N."/>
            <person name="Veneault-Fourrey C."/>
            <person name="LaButti K."/>
            <person name="Lindquist E.A."/>
            <person name="Lipzen A."/>
            <person name="Lundell T."/>
            <person name="Morin E."/>
            <person name="Murat C."/>
            <person name="Sun H."/>
            <person name="Tunlid A."/>
            <person name="Henrissat B."/>
            <person name="Grigoriev I.V."/>
            <person name="Hibbett D.S."/>
            <person name="Martin F."/>
            <person name="Nordberg H.P."/>
            <person name="Cantor M.N."/>
            <person name="Hua S.X."/>
        </authorList>
    </citation>
    <scope>NUCLEOTIDE SEQUENCE [LARGE SCALE GENOMIC DNA]</scope>
    <source>
        <strain evidence="1 2">MUT 4182</strain>
    </source>
</reference>
<organism evidence="1 2">
    <name type="scientific">Tulasnella calospora MUT 4182</name>
    <dbReference type="NCBI Taxonomy" id="1051891"/>
    <lineage>
        <taxon>Eukaryota</taxon>
        <taxon>Fungi</taxon>
        <taxon>Dikarya</taxon>
        <taxon>Basidiomycota</taxon>
        <taxon>Agaricomycotina</taxon>
        <taxon>Agaricomycetes</taxon>
        <taxon>Cantharellales</taxon>
        <taxon>Tulasnellaceae</taxon>
        <taxon>Tulasnella</taxon>
    </lineage>
</organism>
<dbReference type="Proteomes" id="UP000054248">
    <property type="component" value="Unassembled WGS sequence"/>
</dbReference>